<dbReference type="InterPro" id="IPR016879">
    <property type="entry name" value="UCP028299"/>
</dbReference>
<dbReference type="RefSeq" id="WP_255390825.1">
    <property type="nucleotide sequence ID" value="NZ_CP101509.1"/>
</dbReference>
<name>A0ABY5GJW2_9GAMM</name>
<feature type="signal peptide" evidence="1">
    <location>
        <begin position="1"/>
        <end position="23"/>
    </location>
</feature>
<proteinExistence type="predicted"/>
<dbReference type="PIRSF" id="PIRSF028299">
    <property type="entry name" value="UCP028299"/>
    <property type="match status" value="1"/>
</dbReference>
<sequence length="124" mass="14176">MNKNLTIPALVFLGTLLSTGLAADHFESIDRYQRQNGTSTLRTDLVASKETAYQQGHQIKSALSRQSAYQLHRTLRVPVNRLDVRSVKIDDSYVTVQELSRDPGQIEYQGMVVVRYHYRTHADR</sequence>
<feature type="chain" id="PRO_5046210965" evidence="1">
    <location>
        <begin position="24"/>
        <end position="124"/>
    </location>
</feature>
<reference evidence="2" key="1">
    <citation type="submission" date="2022-07" db="EMBL/GenBank/DDBJ databases">
        <title>Genome sequencing of Photobacterium atrarenae GJH2-4.</title>
        <authorList>
            <person name="Park S.-J."/>
        </authorList>
    </citation>
    <scope>NUCLEOTIDE SEQUENCE</scope>
    <source>
        <strain evidence="2">GJH2-4</strain>
    </source>
</reference>
<protein>
    <submittedName>
        <fullName evidence="2">DUF3316 domain-containing protein</fullName>
    </submittedName>
</protein>
<gene>
    <name evidence="2" type="ORF">NNL38_21045</name>
</gene>
<accession>A0ABY5GJW2</accession>
<dbReference type="Proteomes" id="UP001057998">
    <property type="component" value="Chromosome 2"/>
</dbReference>
<dbReference type="EMBL" id="CP101509">
    <property type="protein sequence ID" value="UTV29507.1"/>
    <property type="molecule type" value="Genomic_DNA"/>
</dbReference>
<keyword evidence="3" id="KW-1185">Reference proteome</keyword>
<organism evidence="2 3">
    <name type="scientific">Photobacterium atrarenae</name>
    <dbReference type="NCBI Taxonomy" id="865757"/>
    <lineage>
        <taxon>Bacteria</taxon>
        <taxon>Pseudomonadati</taxon>
        <taxon>Pseudomonadota</taxon>
        <taxon>Gammaproteobacteria</taxon>
        <taxon>Vibrionales</taxon>
        <taxon>Vibrionaceae</taxon>
        <taxon>Photobacterium</taxon>
    </lineage>
</organism>
<evidence type="ECO:0000313" key="2">
    <source>
        <dbReference type="EMBL" id="UTV29507.1"/>
    </source>
</evidence>
<dbReference type="Pfam" id="PF11777">
    <property type="entry name" value="DUF3316"/>
    <property type="match status" value="1"/>
</dbReference>
<keyword evidence="1" id="KW-0732">Signal</keyword>
<evidence type="ECO:0000313" key="3">
    <source>
        <dbReference type="Proteomes" id="UP001057998"/>
    </source>
</evidence>
<evidence type="ECO:0000256" key="1">
    <source>
        <dbReference type="SAM" id="SignalP"/>
    </source>
</evidence>